<dbReference type="STRING" id="549386.SAMN02927923_03216"/>
<organism evidence="1 2">
    <name type="scientific">Microvirga guangxiensis</name>
    <dbReference type="NCBI Taxonomy" id="549386"/>
    <lineage>
        <taxon>Bacteria</taxon>
        <taxon>Pseudomonadati</taxon>
        <taxon>Pseudomonadota</taxon>
        <taxon>Alphaproteobacteria</taxon>
        <taxon>Hyphomicrobiales</taxon>
        <taxon>Methylobacteriaceae</taxon>
        <taxon>Microvirga</taxon>
    </lineage>
</organism>
<name>A0A1G5KEG3_9HYPH</name>
<accession>A0A1G5KEG3</accession>
<keyword evidence="1" id="KW-0436">Ligase</keyword>
<protein>
    <submittedName>
        <fullName evidence="1">Putative amidoligase enzyme</fullName>
    </submittedName>
</protein>
<sequence length="292" mass="32634">MRHVGVEIEFMGLTANAAADALARDLGGSISSEDPHAFRINGTRIGNLLVETDLRYAHPARYPNLRLRLPPRAAAWLGTLVEPFVPRELITVPLPVARLPEVDAAVASLQAAGARGRGVVLWDALGLHFNIDPPSLDAETVTAYLKAFLLLSDHFRGAIARGRRRLALILPPDYPHDYKRLVLHPDYRPSVADLTRDYLAANPTRRRALDLLPLLAHFDRERVRSLLPHEKIGPRPVFHYRLPLAYPGDPAWSILPDWSRWLDVERLASDTERLAAMARDALSRSARFPPPI</sequence>
<reference evidence="1 2" key="1">
    <citation type="submission" date="2016-10" db="EMBL/GenBank/DDBJ databases">
        <authorList>
            <person name="de Groot N.N."/>
        </authorList>
    </citation>
    <scope>NUCLEOTIDE SEQUENCE [LARGE SCALE GENOMIC DNA]</scope>
    <source>
        <strain evidence="1 2">CGMCC 1.7666</strain>
    </source>
</reference>
<dbReference type="InterPro" id="IPR022025">
    <property type="entry name" value="Amidoligase_2"/>
</dbReference>
<dbReference type="EMBL" id="FMVJ01000009">
    <property type="protein sequence ID" value="SCY98329.1"/>
    <property type="molecule type" value="Genomic_DNA"/>
</dbReference>
<dbReference type="RefSeq" id="WP_244510579.1">
    <property type="nucleotide sequence ID" value="NZ_FMVJ01000009.1"/>
</dbReference>
<dbReference type="AlphaFoldDB" id="A0A1G5KEG3"/>
<dbReference type="Proteomes" id="UP000199569">
    <property type="component" value="Unassembled WGS sequence"/>
</dbReference>
<evidence type="ECO:0000313" key="2">
    <source>
        <dbReference type="Proteomes" id="UP000199569"/>
    </source>
</evidence>
<evidence type="ECO:0000313" key="1">
    <source>
        <dbReference type="EMBL" id="SCY98329.1"/>
    </source>
</evidence>
<proteinExistence type="predicted"/>
<dbReference type="Pfam" id="PF12224">
    <property type="entry name" value="Amidoligase_2"/>
    <property type="match status" value="1"/>
</dbReference>
<keyword evidence="2" id="KW-1185">Reference proteome</keyword>
<gene>
    <name evidence="1" type="ORF">SAMN02927923_03216</name>
</gene>
<dbReference type="GO" id="GO:0016874">
    <property type="term" value="F:ligase activity"/>
    <property type="evidence" value="ECO:0007669"/>
    <property type="project" value="UniProtKB-KW"/>
</dbReference>